<gene>
    <name evidence="2" type="ORF">MNBD_GAMMA23-1742</name>
</gene>
<accession>A0A3B1A431</accession>
<dbReference type="Pfam" id="PF05751">
    <property type="entry name" value="FixH"/>
    <property type="match status" value="1"/>
</dbReference>
<dbReference type="InterPro" id="IPR013783">
    <property type="entry name" value="Ig-like_fold"/>
</dbReference>
<dbReference type="InterPro" id="IPR008620">
    <property type="entry name" value="FixH"/>
</dbReference>
<dbReference type="Gene3D" id="2.60.40.10">
    <property type="entry name" value="Immunoglobulins"/>
    <property type="match status" value="1"/>
</dbReference>
<evidence type="ECO:0008006" key="3">
    <source>
        <dbReference type="Google" id="ProtNLM"/>
    </source>
</evidence>
<feature type="transmembrane region" description="Helical" evidence="1">
    <location>
        <begin position="6"/>
        <end position="25"/>
    </location>
</feature>
<feature type="transmembrane region" description="Helical" evidence="1">
    <location>
        <begin position="32"/>
        <end position="50"/>
    </location>
</feature>
<evidence type="ECO:0000313" key="2">
    <source>
        <dbReference type="EMBL" id="VAW96330.1"/>
    </source>
</evidence>
<proteinExistence type="predicted"/>
<organism evidence="2">
    <name type="scientific">hydrothermal vent metagenome</name>
    <dbReference type="NCBI Taxonomy" id="652676"/>
    <lineage>
        <taxon>unclassified sequences</taxon>
        <taxon>metagenomes</taxon>
        <taxon>ecological metagenomes</taxon>
    </lineage>
</organism>
<dbReference type="AlphaFoldDB" id="A0A3B1A431"/>
<reference evidence="2" key="1">
    <citation type="submission" date="2018-06" db="EMBL/GenBank/DDBJ databases">
        <authorList>
            <person name="Zhirakovskaya E."/>
        </authorList>
    </citation>
    <scope>NUCLEOTIDE SEQUENCE</scope>
</reference>
<keyword evidence="1" id="KW-1133">Transmembrane helix</keyword>
<evidence type="ECO:0000256" key="1">
    <source>
        <dbReference type="SAM" id="Phobius"/>
    </source>
</evidence>
<feature type="transmembrane region" description="Helical" evidence="1">
    <location>
        <begin position="56"/>
        <end position="76"/>
    </location>
</feature>
<keyword evidence="1" id="KW-0472">Membrane</keyword>
<feature type="transmembrane region" description="Helical" evidence="1">
    <location>
        <begin position="97"/>
        <end position="122"/>
    </location>
</feature>
<keyword evidence="1" id="KW-0812">Transmembrane</keyword>
<sequence length="274" mass="31041">MNNLLLTLAVGVIFIVIVHSTLRFFSRIKSVVTLLITFLALCSIYIPLLIADWPGVDIFAIQFAIYGVTLYLLTILHSQALQQKQNEKEGVKVIKKWHWAPLLIVGFFVVVVSVNSVFITVAQQGSDSLSSMFLIPEPKSGGDVSSYFPGIIEHNFHEKEDQYNQYQQRLDEQRQRGWEIKYGWIVIPVANKTAIFQLSLRDAKQQAITGAKVRGSFQRGNTSKQDQPVELKEFEAGVYRVDISLKYPGRWELKLKVDSSQGDYNINATTNVSK</sequence>
<dbReference type="EMBL" id="UOFT01000052">
    <property type="protein sequence ID" value="VAW96330.1"/>
    <property type="molecule type" value="Genomic_DNA"/>
</dbReference>
<protein>
    <recommendedName>
        <fullName evidence="3">Nitrogen fixation protein FixH</fullName>
    </recommendedName>
</protein>
<name>A0A3B1A431_9ZZZZ</name>